<dbReference type="InterPro" id="IPR055245">
    <property type="entry name" value="HTH_proteobacteria"/>
</dbReference>
<reference evidence="2 3" key="1">
    <citation type="submission" date="2015-12" db="EMBL/GenBank/DDBJ databases">
        <authorList>
            <person name="Bansal K."/>
            <person name="Midha S."/>
            <person name="Patil P.B."/>
        </authorList>
    </citation>
    <scope>NUCLEOTIDE SEQUENCE [LARGE SCALE GENOMIC DNA]</scope>
    <source>
        <strain evidence="2 3">LMG558</strain>
    </source>
</reference>
<feature type="domain" description="Winged helix-turn-helix" evidence="1">
    <location>
        <begin position="6"/>
        <end position="67"/>
    </location>
</feature>
<accession>A0ABX3MC57</accession>
<comment type="caution">
    <text evidence="2">The sequence shown here is derived from an EMBL/GenBank/DDBJ whole genome shotgun (WGS) entry which is preliminary data.</text>
</comment>
<dbReference type="Pfam" id="PF14090">
    <property type="entry name" value="HTH_39"/>
    <property type="match status" value="1"/>
</dbReference>
<evidence type="ECO:0000313" key="2">
    <source>
        <dbReference type="EMBL" id="OOX13817.1"/>
    </source>
</evidence>
<name>A0ABX3MC57_9XANT</name>
<protein>
    <recommendedName>
        <fullName evidence="1">Winged helix-turn-helix domain-containing protein</fullName>
    </recommendedName>
</protein>
<organism evidence="2 3">
    <name type="scientific">Xanthomonas axonopodis pv. cajani</name>
    <dbReference type="NCBI Taxonomy" id="487827"/>
    <lineage>
        <taxon>Bacteria</taxon>
        <taxon>Pseudomonadati</taxon>
        <taxon>Pseudomonadota</taxon>
        <taxon>Gammaproteobacteria</taxon>
        <taxon>Lysobacterales</taxon>
        <taxon>Lysobacteraceae</taxon>
        <taxon>Xanthomonas</taxon>
    </lineage>
</organism>
<dbReference type="RefSeq" id="WP_016904329.1">
    <property type="nucleotide sequence ID" value="NZ_LOKQ01000235.1"/>
</dbReference>
<proteinExistence type="predicted"/>
<evidence type="ECO:0000313" key="3">
    <source>
        <dbReference type="Proteomes" id="UP000191089"/>
    </source>
</evidence>
<sequence length="126" mass="14909">MKLSRQANLIVDHLYNNQHITSWQAEGVYRVRRLASRITELNRAGYDIRKERCEDATGQSYTRYSFTRAQKRRSTPLHPPTPEQPRFLLDRLIDLYRTYCAKELGLGGDDLDTETEDFRRFLQEAK</sequence>
<dbReference type="EMBL" id="LOKQ01000235">
    <property type="protein sequence ID" value="OOX13817.1"/>
    <property type="molecule type" value="Genomic_DNA"/>
</dbReference>
<gene>
    <name evidence="2" type="ORF">Xcaj_07730</name>
</gene>
<keyword evidence="3" id="KW-1185">Reference proteome</keyword>
<dbReference type="Proteomes" id="UP000191089">
    <property type="component" value="Unassembled WGS sequence"/>
</dbReference>
<evidence type="ECO:0000259" key="1">
    <source>
        <dbReference type="Pfam" id="PF14090"/>
    </source>
</evidence>